<evidence type="ECO:0000256" key="7">
    <source>
        <dbReference type="ARBA" id="ARBA00022958"/>
    </source>
</evidence>
<proteinExistence type="predicted"/>
<evidence type="ECO:0000256" key="4">
    <source>
        <dbReference type="ARBA" id="ARBA00022692"/>
    </source>
</evidence>
<keyword evidence="8 12" id="KW-1133">Transmembrane helix</keyword>
<dbReference type="GO" id="GO:0001508">
    <property type="term" value="P:action potential"/>
    <property type="evidence" value="ECO:0007669"/>
    <property type="project" value="TreeGrafter"/>
</dbReference>
<keyword evidence="4 12" id="KW-0812">Transmembrane</keyword>
<evidence type="ECO:0000256" key="12">
    <source>
        <dbReference type="SAM" id="Phobius"/>
    </source>
</evidence>
<evidence type="ECO:0000256" key="3">
    <source>
        <dbReference type="ARBA" id="ARBA00022538"/>
    </source>
</evidence>
<evidence type="ECO:0000256" key="6">
    <source>
        <dbReference type="ARBA" id="ARBA00022882"/>
    </source>
</evidence>
<evidence type="ECO:0000313" key="15">
    <source>
        <dbReference type="Proteomes" id="UP000318483"/>
    </source>
</evidence>
<feature type="transmembrane region" description="Helical" evidence="12">
    <location>
        <begin position="81"/>
        <end position="99"/>
    </location>
</feature>
<evidence type="ECO:0000259" key="13">
    <source>
        <dbReference type="Pfam" id="PF00520"/>
    </source>
</evidence>
<dbReference type="Proteomes" id="UP000318483">
    <property type="component" value="Chromosome"/>
</dbReference>
<keyword evidence="15" id="KW-1185">Reference proteome</keyword>
<dbReference type="PRINTS" id="PR00169">
    <property type="entry name" value="KCHANNEL"/>
</dbReference>
<feature type="transmembrane region" description="Helical" evidence="12">
    <location>
        <begin position="142"/>
        <end position="163"/>
    </location>
</feature>
<reference evidence="14 15" key="1">
    <citation type="submission" date="2019-07" db="EMBL/GenBank/DDBJ databases">
        <title>Litoreibacter alkalisoli sp. nov., isolated from saline-alkaline soil.</title>
        <authorList>
            <person name="Wang S."/>
            <person name="Xu L."/>
            <person name="Xing Y.-T."/>
            <person name="Sun J.-Q."/>
        </authorList>
    </citation>
    <scope>NUCLEOTIDE SEQUENCE [LARGE SCALE GENOMIC DNA]</scope>
    <source>
        <strain evidence="14 15">LN3S51</strain>
    </source>
</reference>
<dbReference type="Gene3D" id="1.10.287.70">
    <property type="match status" value="1"/>
</dbReference>
<dbReference type="GO" id="GO:0008076">
    <property type="term" value="C:voltage-gated potassium channel complex"/>
    <property type="evidence" value="ECO:0007669"/>
    <property type="project" value="InterPro"/>
</dbReference>
<evidence type="ECO:0000313" key="14">
    <source>
        <dbReference type="EMBL" id="QDY68418.1"/>
    </source>
</evidence>
<dbReference type="GO" id="GO:0005249">
    <property type="term" value="F:voltage-gated potassium channel activity"/>
    <property type="evidence" value="ECO:0007669"/>
    <property type="project" value="InterPro"/>
</dbReference>
<name>A0A5B8IVA8_9RHOB</name>
<evidence type="ECO:0000256" key="1">
    <source>
        <dbReference type="ARBA" id="ARBA00004141"/>
    </source>
</evidence>
<evidence type="ECO:0000256" key="11">
    <source>
        <dbReference type="ARBA" id="ARBA00023303"/>
    </source>
</evidence>
<comment type="subcellular location">
    <subcellularLocation>
        <location evidence="1">Membrane</location>
        <topology evidence="1">Multi-pass membrane protein</topology>
    </subcellularLocation>
</comment>
<feature type="transmembrane region" description="Helical" evidence="12">
    <location>
        <begin position="50"/>
        <end position="69"/>
    </location>
</feature>
<dbReference type="PANTHER" id="PTHR11537:SF254">
    <property type="entry name" value="POTASSIUM VOLTAGE-GATED CHANNEL PROTEIN SHAB"/>
    <property type="match status" value="1"/>
</dbReference>
<feature type="transmembrane region" description="Helical" evidence="12">
    <location>
        <begin position="175"/>
        <end position="195"/>
    </location>
</feature>
<dbReference type="SUPFAM" id="SSF81324">
    <property type="entry name" value="Voltage-gated potassium channels"/>
    <property type="match status" value="1"/>
</dbReference>
<evidence type="ECO:0000256" key="10">
    <source>
        <dbReference type="ARBA" id="ARBA00023136"/>
    </source>
</evidence>
<evidence type="ECO:0000256" key="5">
    <source>
        <dbReference type="ARBA" id="ARBA00022826"/>
    </source>
</evidence>
<dbReference type="PANTHER" id="PTHR11537">
    <property type="entry name" value="VOLTAGE-GATED POTASSIUM CHANNEL"/>
    <property type="match status" value="1"/>
</dbReference>
<dbReference type="RefSeq" id="WP_146363025.1">
    <property type="nucleotide sequence ID" value="NZ_CP042261.1"/>
</dbReference>
<dbReference type="KEGG" id="lit:FPZ52_01470"/>
<keyword evidence="7" id="KW-0630">Potassium</keyword>
<keyword evidence="11" id="KW-0407">Ion channel</keyword>
<dbReference type="OrthoDB" id="9799090at2"/>
<keyword evidence="10 12" id="KW-0472">Membrane</keyword>
<dbReference type="InterPro" id="IPR027359">
    <property type="entry name" value="Volt_channel_dom_sf"/>
</dbReference>
<feature type="domain" description="Ion transport" evidence="13">
    <location>
        <begin position="28"/>
        <end position="229"/>
    </location>
</feature>
<keyword evidence="9" id="KW-0406">Ion transport</keyword>
<feature type="transmembrane region" description="Helical" evidence="12">
    <location>
        <begin position="207"/>
        <end position="228"/>
    </location>
</feature>
<dbReference type="EMBL" id="CP042261">
    <property type="protein sequence ID" value="QDY68418.1"/>
    <property type="molecule type" value="Genomic_DNA"/>
</dbReference>
<evidence type="ECO:0000256" key="2">
    <source>
        <dbReference type="ARBA" id="ARBA00022448"/>
    </source>
</evidence>
<keyword evidence="2" id="KW-0813">Transport</keyword>
<keyword evidence="6" id="KW-0851">Voltage-gated channel</keyword>
<protein>
    <submittedName>
        <fullName evidence="14">Ion transporter</fullName>
    </submittedName>
</protein>
<dbReference type="InterPro" id="IPR028325">
    <property type="entry name" value="VG_K_chnl"/>
</dbReference>
<evidence type="ECO:0000256" key="8">
    <source>
        <dbReference type="ARBA" id="ARBA00022989"/>
    </source>
</evidence>
<dbReference type="Gene3D" id="1.20.120.350">
    <property type="entry name" value="Voltage-gated potassium channels. Chain C"/>
    <property type="match status" value="1"/>
</dbReference>
<dbReference type="InterPro" id="IPR005821">
    <property type="entry name" value="Ion_trans_dom"/>
</dbReference>
<organism evidence="14 15">
    <name type="scientific">Qingshengfaniella alkalisoli</name>
    <dbReference type="NCBI Taxonomy" id="2599296"/>
    <lineage>
        <taxon>Bacteria</taxon>
        <taxon>Pseudomonadati</taxon>
        <taxon>Pseudomonadota</taxon>
        <taxon>Alphaproteobacteria</taxon>
        <taxon>Rhodobacterales</taxon>
        <taxon>Paracoccaceae</taxon>
        <taxon>Qingshengfaniella</taxon>
    </lineage>
</organism>
<sequence>MRKEEIPQILDGTHPDHGRGVAVAHQTLIMTSALAISLETVPDLSGRAQIILSVFETIVLFLFLAEYLLRLYCARHPLRYALSFWGIVDLLACLPAIAMMHPEWAVLRTIRLLRLIRMFKLLHTNRALDRMQTALRHSWGELGVFAFLCVLMIYIAGVGIYIFEHDAQPEEFSSIPVSLWWAVVSFTTVGYGDIYPITAGGRIFTTCILFIGLGVIAVPTAIITSALIDTDRETRDNPTEDPNSSNTGEK</sequence>
<dbReference type="AlphaFoldDB" id="A0A5B8IVA8"/>
<gene>
    <name evidence="14" type="ORF">FPZ52_01470</name>
</gene>
<accession>A0A5B8IVA8</accession>
<keyword evidence="3" id="KW-0633">Potassium transport</keyword>
<dbReference type="Pfam" id="PF00520">
    <property type="entry name" value="Ion_trans"/>
    <property type="match status" value="1"/>
</dbReference>
<evidence type="ECO:0000256" key="9">
    <source>
        <dbReference type="ARBA" id="ARBA00023065"/>
    </source>
</evidence>
<keyword evidence="5" id="KW-0631">Potassium channel</keyword>